<reference evidence="2" key="1">
    <citation type="journal article" date="2022" name="bioRxiv">
        <title>Sequencing and chromosome-scale assembly of the giantPleurodeles waltlgenome.</title>
        <authorList>
            <person name="Brown T."/>
            <person name="Elewa A."/>
            <person name="Iarovenko S."/>
            <person name="Subramanian E."/>
            <person name="Araus A.J."/>
            <person name="Petzold A."/>
            <person name="Susuki M."/>
            <person name="Suzuki K.-i.T."/>
            <person name="Hayashi T."/>
            <person name="Toyoda A."/>
            <person name="Oliveira C."/>
            <person name="Osipova E."/>
            <person name="Leigh N.D."/>
            <person name="Simon A."/>
            <person name="Yun M.H."/>
        </authorList>
    </citation>
    <scope>NUCLEOTIDE SEQUENCE</scope>
    <source>
        <strain evidence="2">20211129_DDA</strain>
        <tissue evidence="2">Liver</tissue>
    </source>
</reference>
<dbReference type="Proteomes" id="UP001066276">
    <property type="component" value="Chromosome 9"/>
</dbReference>
<evidence type="ECO:0000313" key="2">
    <source>
        <dbReference type="EMBL" id="KAJ1106527.1"/>
    </source>
</evidence>
<dbReference type="EMBL" id="JANPWB010000013">
    <property type="protein sequence ID" value="KAJ1106527.1"/>
    <property type="molecule type" value="Genomic_DNA"/>
</dbReference>
<name>A0AAV7MSI0_PLEWA</name>
<sequence>MKPKDQAPTQSNKMDKYGMQKQLPSSSGSEVATPEVGEPSVSAIMVAISDLKSTLEPKLHSVMVDISFLRVDFKKMSDKVSTGESDIKALQTTSKKLEEQVQYLTKQCGVMAARLDDQEGRPRRNNIRVFGVPEGMEGPSVDLFLEHLIVNTLRPKHLS</sequence>
<accession>A0AAV7MSI0</accession>
<evidence type="ECO:0000256" key="1">
    <source>
        <dbReference type="SAM" id="MobiDB-lite"/>
    </source>
</evidence>
<dbReference type="AlphaFoldDB" id="A0AAV7MSI0"/>
<evidence type="ECO:0000313" key="3">
    <source>
        <dbReference type="Proteomes" id="UP001066276"/>
    </source>
</evidence>
<comment type="caution">
    <text evidence="2">The sequence shown here is derived from an EMBL/GenBank/DDBJ whole genome shotgun (WGS) entry which is preliminary data.</text>
</comment>
<protein>
    <submittedName>
        <fullName evidence="2">Uncharacterized protein</fullName>
    </submittedName>
</protein>
<organism evidence="2 3">
    <name type="scientific">Pleurodeles waltl</name>
    <name type="common">Iberian ribbed newt</name>
    <dbReference type="NCBI Taxonomy" id="8319"/>
    <lineage>
        <taxon>Eukaryota</taxon>
        <taxon>Metazoa</taxon>
        <taxon>Chordata</taxon>
        <taxon>Craniata</taxon>
        <taxon>Vertebrata</taxon>
        <taxon>Euteleostomi</taxon>
        <taxon>Amphibia</taxon>
        <taxon>Batrachia</taxon>
        <taxon>Caudata</taxon>
        <taxon>Salamandroidea</taxon>
        <taxon>Salamandridae</taxon>
        <taxon>Pleurodelinae</taxon>
        <taxon>Pleurodeles</taxon>
    </lineage>
</organism>
<keyword evidence="3" id="KW-1185">Reference proteome</keyword>
<proteinExistence type="predicted"/>
<gene>
    <name evidence="2" type="ORF">NDU88_003928</name>
</gene>
<feature type="region of interest" description="Disordered" evidence="1">
    <location>
        <begin position="1"/>
        <end position="36"/>
    </location>
</feature>